<dbReference type="InterPro" id="IPR034363">
    <property type="entry name" value="eIF3B_RRM"/>
</dbReference>
<dbReference type="GO" id="GO:0016282">
    <property type="term" value="C:eukaryotic 43S preinitiation complex"/>
    <property type="evidence" value="ECO:0007669"/>
    <property type="project" value="UniProtKB-UniRule"/>
</dbReference>
<evidence type="ECO:0000256" key="4">
    <source>
        <dbReference type="ARBA" id="ARBA00022884"/>
    </source>
</evidence>
<reference evidence="9 10" key="1">
    <citation type="submission" date="2009-11" db="EMBL/GenBank/DDBJ databases">
        <title>Annotation of Allomyces macrogynus ATCC 38327.</title>
        <authorList>
            <consortium name="The Broad Institute Genome Sequencing Platform"/>
            <person name="Russ C."/>
            <person name="Cuomo C."/>
            <person name="Burger G."/>
            <person name="Gray M.W."/>
            <person name="Holland P.W.H."/>
            <person name="King N."/>
            <person name="Lang F.B.F."/>
            <person name="Roger A.J."/>
            <person name="Ruiz-Trillo I."/>
            <person name="Young S.K."/>
            <person name="Zeng Q."/>
            <person name="Gargeya S."/>
            <person name="Fitzgerald M."/>
            <person name="Haas B."/>
            <person name="Abouelleil A."/>
            <person name="Alvarado L."/>
            <person name="Arachchi H.M."/>
            <person name="Berlin A."/>
            <person name="Chapman S.B."/>
            <person name="Gearin G."/>
            <person name="Goldberg J."/>
            <person name="Griggs A."/>
            <person name="Gujja S."/>
            <person name="Hansen M."/>
            <person name="Heiman D."/>
            <person name="Howarth C."/>
            <person name="Larimer J."/>
            <person name="Lui A."/>
            <person name="MacDonald P.J.P."/>
            <person name="McCowen C."/>
            <person name="Montmayeur A."/>
            <person name="Murphy C."/>
            <person name="Neiman D."/>
            <person name="Pearson M."/>
            <person name="Priest M."/>
            <person name="Roberts A."/>
            <person name="Saif S."/>
            <person name="Shea T."/>
            <person name="Sisk P."/>
            <person name="Stolte C."/>
            <person name="Sykes S."/>
            <person name="Wortman J."/>
            <person name="Nusbaum C."/>
            <person name="Birren B."/>
        </authorList>
    </citation>
    <scope>NUCLEOTIDE SEQUENCE [LARGE SCALE GENOMIC DNA]</scope>
    <source>
        <strain evidence="9 10">ATCC 38327</strain>
    </source>
</reference>
<dbReference type="InterPro" id="IPR013979">
    <property type="entry name" value="TIF_beta_prop-like"/>
</dbReference>
<dbReference type="InterPro" id="IPR000504">
    <property type="entry name" value="RRM_dom"/>
</dbReference>
<comment type="function">
    <text evidence="7">Component of the eukaryotic translation initiation factor 3 (eIF-3) complex, which is involved in protein synthesis and, together with other initiation factors, stimulates binding of mRNA and methionyl-tRNAi to the 40S ribosome.</text>
</comment>
<evidence type="ECO:0000313" key="9">
    <source>
        <dbReference type="EMBL" id="KNE72269.1"/>
    </source>
</evidence>
<dbReference type="GO" id="GO:0005852">
    <property type="term" value="C:eukaryotic translation initiation factor 3 complex"/>
    <property type="evidence" value="ECO:0007669"/>
    <property type="project" value="UniProtKB-UniRule"/>
</dbReference>
<keyword evidence="2 6" id="KW-0963">Cytoplasm</keyword>
<dbReference type="PANTHER" id="PTHR14068">
    <property type="entry name" value="EUKARYOTIC TRANSLATION INITIATION FACTOR 3 EIF3 -RELATED"/>
    <property type="match status" value="1"/>
</dbReference>
<dbReference type="OMA" id="LWGGPQF"/>
<comment type="similarity">
    <text evidence="6 7">Belongs to the eIF-3 subunit B family.</text>
</comment>
<dbReference type="CDD" id="cd12278">
    <property type="entry name" value="RRM_eIF3B"/>
    <property type="match status" value="1"/>
</dbReference>
<dbReference type="SMART" id="SM00360">
    <property type="entry name" value="RRM"/>
    <property type="match status" value="1"/>
</dbReference>
<dbReference type="OrthoDB" id="10250414at2759"/>
<reference evidence="10" key="2">
    <citation type="submission" date="2009-11" db="EMBL/GenBank/DDBJ databases">
        <title>The Genome Sequence of Allomyces macrogynus strain ATCC 38327.</title>
        <authorList>
            <consortium name="The Broad Institute Genome Sequencing Platform"/>
            <person name="Russ C."/>
            <person name="Cuomo C."/>
            <person name="Shea T."/>
            <person name="Young S.K."/>
            <person name="Zeng Q."/>
            <person name="Koehrsen M."/>
            <person name="Haas B."/>
            <person name="Borodovsky M."/>
            <person name="Guigo R."/>
            <person name="Alvarado L."/>
            <person name="Berlin A."/>
            <person name="Borenstein D."/>
            <person name="Chen Z."/>
            <person name="Engels R."/>
            <person name="Freedman E."/>
            <person name="Gellesch M."/>
            <person name="Goldberg J."/>
            <person name="Griggs A."/>
            <person name="Gujja S."/>
            <person name="Heiman D."/>
            <person name="Hepburn T."/>
            <person name="Howarth C."/>
            <person name="Jen D."/>
            <person name="Larson L."/>
            <person name="Lewis B."/>
            <person name="Mehta T."/>
            <person name="Park D."/>
            <person name="Pearson M."/>
            <person name="Roberts A."/>
            <person name="Saif S."/>
            <person name="Shenoy N."/>
            <person name="Sisk P."/>
            <person name="Stolte C."/>
            <person name="Sykes S."/>
            <person name="Walk T."/>
            <person name="White J."/>
            <person name="Yandava C."/>
            <person name="Burger G."/>
            <person name="Gray M.W."/>
            <person name="Holland P.W.H."/>
            <person name="King N."/>
            <person name="Lang F.B.F."/>
            <person name="Roger A.J."/>
            <person name="Ruiz-Trillo I."/>
            <person name="Lander E."/>
            <person name="Nusbaum C."/>
        </authorList>
    </citation>
    <scope>NUCLEOTIDE SEQUENCE [LARGE SCALE GENOMIC DNA]</scope>
    <source>
        <strain evidence="10">ATCC 38327</strain>
    </source>
</reference>
<dbReference type="Pfam" id="PF08662">
    <property type="entry name" value="eIF2A"/>
    <property type="match status" value="2"/>
</dbReference>
<evidence type="ECO:0000256" key="5">
    <source>
        <dbReference type="ARBA" id="ARBA00022917"/>
    </source>
</evidence>
<dbReference type="GO" id="GO:0031369">
    <property type="term" value="F:translation initiation factor binding"/>
    <property type="evidence" value="ECO:0007669"/>
    <property type="project" value="InterPro"/>
</dbReference>
<dbReference type="VEuPathDB" id="FungiDB:AMAG_16757"/>
<evidence type="ECO:0000256" key="1">
    <source>
        <dbReference type="ARBA" id="ARBA00004496"/>
    </source>
</evidence>
<accession>A0A0L0TCJ7</accession>
<dbReference type="AlphaFoldDB" id="A0A0L0TCJ7"/>
<proteinExistence type="inferred from homology"/>
<dbReference type="InterPro" id="IPR012677">
    <property type="entry name" value="Nucleotide-bd_a/b_plait_sf"/>
</dbReference>
<dbReference type="Pfam" id="PF00076">
    <property type="entry name" value="RRM_1"/>
    <property type="match status" value="1"/>
</dbReference>
<keyword evidence="5 6" id="KW-0648">Protein biosynthesis</keyword>
<dbReference type="PROSITE" id="PS50102">
    <property type="entry name" value="RRM"/>
    <property type="match status" value="1"/>
</dbReference>
<evidence type="ECO:0000259" key="8">
    <source>
        <dbReference type="PROSITE" id="PS50102"/>
    </source>
</evidence>
<evidence type="ECO:0000256" key="3">
    <source>
        <dbReference type="ARBA" id="ARBA00022540"/>
    </source>
</evidence>
<dbReference type="InterPro" id="IPR011400">
    <property type="entry name" value="EIF3B"/>
</dbReference>
<dbReference type="SUPFAM" id="SSF82171">
    <property type="entry name" value="DPP6 N-terminal domain-like"/>
    <property type="match status" value="1"/>
</dbReference>
<protein>
    <recommendedName>
        <fullName evidence="6">Eukaryotic translation initiation factor 3 subunit B</fullName>
        <shortName evidence="6">eIF3b</shortName>
    </recommendedName>
    <alternativeName>
        <fullName evidence="6">Eukaryotic translation initiation factor 3 90 kDa subunit homolog</fullName>
        <shortName evidence="6">eIF3 p90</shortName>
    </alternativeName>
    <alternativeName>
        <fullName evidence="6">Translation initiation factor eIF3, p90 subunit homolog</fullName>
    </alternativeName>
</protein>
<comment type="subcellular location">
    <subcellularLocation>
        <location evidence="1 6 7">Cytoplasm</location>
    </subcellularLocation>
</comment>
<keyword evidence="4 6" id="KW-0694">RNA-binding</keyword>
<dbReference type="PANTHER" id="PTHR14068:SF0">
    <property type="entry name" value="EUKARYOTIC TRANSLATION INITIATION FACTOR 3 SUBUNIT B"/>
    <property type="match status" value="1"/>
</dbReference>
<dbReference type="GO" id="GO:0003743">
    <property type="term" value="F:translation initiation factor activity"/>
    <property type="evidence" value="ECO:0007669"/>
    <property type="project" value="UniProtKB-UniRule"/>
</dbReference>
<dbReference type="GO" id="GO:0003723">
    <property type="term" value="F:RNA binding"/>
    <property type="evidence" value="ECO:0007669"/>
    <property type="project" value="UniProtKB-UniRule"/>
</dbReference>
<evidence type="ECO:0000256" key="7">
    <source>
        <dbReference type="PIRNR" id="PIRNR036424"/>
    </source>
</evidence>
<evidence type="ECO:0000256" key="6">
    <source>
        <dbReference type="HAMAP-Rule" id="MF_03001"/>
    </source>
</evidence>
<dbReference type="InterPro" id="IPR015943">
    <property type="entry name" value="WD40/YVTN_repeat-like_dom_sf"/>
</dbReference>
<keyword evidence="10" id="KW-1185">Reference proteome</keyword>
<dbReference type="eggNOG" id="KOG2314">
    <property type="taxonomic scope" value="Eukaryota"/>
</dbReference>
<gene>
    <name evidence="6" type="primary">PRT1</name>
    <name evidence="9" type="ORF">AMAG_16757</name>
</gene>
<dbReference type="EMBL" id="GG745378">
    <property type="protein sequence ID" value="KNE72269.1"/>
    <property type="molecule type" value="Genomic_DNA"/>
</dbReference>
<evidence type="ECO:0000313" key="10">
    <source>
        <dbReference type="Proteomes" id="UP000054350"/>
    </source>
</evidence>
<keyword evidence="3 6" id="KW-0396">Initiation factor</keyword>
<dbReference type="HAMAP" id="MF_03001">
    <property type="entry name" value="eIF3b"/>
    <property type="match status" value="1"/>
</dbReference>
<dbReference type="Gene3D" id="2.130.10.10">
    <property type="entry name" value="YVTN repeat-like/Quinoprotein amine dehydrogenase"/>
    <property type="match status" value="2"/>
</dbReference>
<dbReference type="GO" id="GO:0033290">
    <property type="term" value="C:eukaryotic 48S preinitiation complex"/>
    <property type="evidence" value="ECO:0007669"/>
    <property type="project" value="UniProtKB-UniRule"/>
</dbReference>
<dbReference type="SUPFAM" id="SSF54928">
    <property type="entry name" value="RNA-binding domain, RBD"/>
    <property type="match status" value="1"/>
</dbReference>
<name>A0A0L0TCJ7_ALLM3</name>
<dbReference type="Gene3D" id="3.30.70.330">
    <property type="match status" value="1"/>
</dbReference>
<dbReference type="InterPro" id="IPR035979">
    <property type="entry name" value="RBD_domain_sf"/>
</dbReference>
<dbReference type="PIRSF" id="PIRSF036424">
    <property type="entry name" value="eIF3b"/>
    <property type="match status" value="1"/>
</dbReference>
<organism evidence="9 10">
    <name type="scientific">Allomyces macrogynus (strain ATCC 38327)</name>
    <name type="common">Allomyces javanicus var. macrogynus</name>
    <dbReference type="NCBI Taxonomy" id="578462"/>
    <lineage>
        <taxon>Eukaryota</taxon>
        <taxon>Fungi</taxon>
        <taxon>Fungi incertae sedis</taxon>
        <taxon>Blastocladiomycota</taxon>
        <taxon>Blastocladiomycetes</taxon>
        <taxon>Blastocladiales</taxon>
        <taxon>Blastocladiaceae</taxon>
        <taxon>Allomyces</taxon>
    </lineage>
</organism>
<sequence>MAPALNIDAIPLDIDLTDDAALDEFLDFGDIEEQYAVHVADQFDTILVIDGVPVVDEGKKEKLFTVIRKQFGKEGVHVKDQPHGFMMPMDAATGKSKGFVFVDFATPADADKALKHLQYFKFDKSHTFFLNKFADVEKYAAVPDQWDEERALGKAPEYVERGFLRDWLLDAGARDQIAVFNKTAVSVMWGNKANGPDVIHERENWTEGYIAWSPRGSYLASVHRMGIALWGGAAMDRLMRFHHPGVRFLDFSPKESYLVTFSPEPLPMPTNPAQPWGPESAGHHVIIWDIRTGHILRSFALTAEEIATKNVPWPLFKWSFDEAYFARIVGNAKLAVYEAPGMGLLDKKSIPIPGITEFEWMPYTPDEDEAAAKDGGKKKQQQNKRVQAPPYTIAYFVPQTGPDQPAQLALMSLPNKQVYRSKQVFFGLSAKIHFQSQGDYLLFKVDRTNRSGKASFVSLEVFRLREKDYPADSVEVKEIMVAFGWEPHGNRFAMITTSDVVSADLDLKAVLAGAPGKMTTHIYQVEAAVEKKGASVVPGGVKLVKAMDRKAVNALYWSPKGRYIVFAGLRNLQGVLEFYDVDATAGEANTATVTTSVNGKTVTSTKEVDPVQLLAATEHHGSSDVAWDPTGRYVMSSVTMWAKGMDNGVMLFDVRGTMLYKHSREQLKQALWRPRPPTLLPKHKQAKVRKNIKQYARDFEIEDATASSALSAAELEERRRLFDAWIQFRSRALLAIEAEDEIVTVLDN</sequence>
<dbReference type="GO" id="GO:0001732">
    <property type="term" value="P:formation of cytoplasmic translation initiation complex"/>
    <property type="evidence" value="ECO:0007669"/>
    <property type="project" value="UniProtKB-UniRule"/>
</dbReference>
<feature type="domain" description="RRM" evidence="8">
    <location>
        <begin position="45"/>
        <end position="135"/>
    </location>
</feature>
<evidence type="ECO:0000256" key="2">
    <source>
        <dbReference type="ARBA" id="ARBA00022490"/>
    </source>
</evidence>
<dbReference type="Proteomes" id="UP000054350">
    <property type="component" value="Unassembled WGS sequence"/>
</dbReference>
<comment type="function">
    <text evidence="6">RNA-binding component of the eukaryotic translation initiation factor 3 (eIF-3) complex, which is involved in protein synthesis of a specialized repertoire of mRNAs and, together with other initiation factors, stimulates binding of mRNA and methionyl-tRNAi to the 40S ribosome. The eIF-3 complex specifically targets and initiates translation of a subset of mRNAs involved in cell proliferation.</text>
</comment>
<dbReference type="STRING" id="578462.A0A0L0TCJ7"/>
<comment type="subunit">
    <text evidence="6 7">Component of the eukaryotic translation initiation factor 3 (eIF-3) complex.</text>
</comment>